<keyword evidence="2" id="KW-1185">Reference proteome</keyword>
<reference evidence="1" key="1">
    <citation type="submission" date="2007-06" db="EMBL/GenBank/DDBJ databases">
        <title>Complete sequence of Methanococcus aeolicus Nankai-3.</title>
        <authorList>
            <consortium name="US DOE Joint Genome Institute"/>
            <person name="Copeland A."/>
            <person name="Lucas S."/>
            <person name="Lapidus A."/>
            <person name="Barry K."/>
            <person name="Glavina del Rio T."/>
            <person name="Dalin E."/>
            <person name="Tice H."/>
            <person name="Pitluck S."/>
            <person name="Chain P."/>
            <person name="Malfatti S."/>
            <person name="Shin M."/>
            <person name="Vergez L."/>
            <person name="Schmutz J."/>
            <person name="Larimer F."/>
            <person name="Land M."/>
            <person name="Hauser L."/>
            <person name="Kyrpides N."/>
            <person name="Lykidis A."/>
            <person name="Sieprawska-Lupa M."/>
            <person name="Whitman W.B."/>
            <person name="Richardson P."/>
        </authorList>
    </citation>
    <scope>NUCLEOTIDE SEQUENCE [LARGE SCALE GENOMIC DNA]</scope>
    <source>
        <strain evidence="1">Nankai-3</strain>
    </source>
</reference>
<dbReference type="RefSeq" id="WP_011973794.1">
    <property type="nucleotide sequence ID" value="NC_009635.1"/>
</dbReference>
<gene>
    <name evidence="1" type="ordered locus">Maeo_1085</name>
</gene>
<dbReference type="Proteomes" id="UP000001106">
    <property type="component" value="Chromosome"/>
</dbReference>
<evidence type="ECO:0000313" key="2">
    <source>
        <dbReference type="Proteomes" id="UP000001106"/>
    </source>
</evidence>
<dbReference type="GeneID" id="5326827"/>
<dbReference type="HOGENOM" id="CLU_1064025_0_0_2"/>
<name>A6UVZ0_META3</name>
<sequence>MIYIYILNIMILLSPAYAEDAPKVVKSYIGVYEYNGTYYDPLGNTFDGVSSYSGSDYNYAVVVYELDNGQTIRQTVPLTDNGGTTDPAPTAAISWTDPDGNTHDIFEQISTQTNNVTSLPYVAEIPVGSQIDLKMNDNYNDDNYADGEWKLNITENGITFKNATQYGGYHHNLSFKLTDIDTNETWNITMPYKNSGRDYYSGIIPLNGSNATIYDISGSTPNAGGDPLTYEPTNNFIKPKATPTKTPIPVGALMASMILITYFISSRDN</sequence>
<protein>
    <submittedName>
        <fullName evidence="1">Uncharacterized protein</fullName>
    </submittedName>
</protein>
<dbReference type="AlphaFoldDB" id="A6UVZ0"/>
<dbReference type="KEGG" id="mae:Maeo_1085"/>
<dbReference type="EMBL" id="CP000743">
    <property type="protein sequence ID" value="ABR56662.1"/>
    <property type="molecule type" value="Genomic_DNA"/>
</dbReference>
<dbReference type="OrthoDB" id="62667at2157"/>
<dbReference type="eggNOG" id="arCOG09559">
    <property type="taxonomic scope" value="Archaea"/>
</dbReference>
<proteinExistence type="predicted"/>
<accession>A6UVZ0</accession>
<organism evidence="1 2">
    <name type="scientific">Methanococcus aeolicus (strain ATCC BAA-1280 / DSM 17508 / OCM 812 / Nankai-3)</name>
    <dbReference type="NCBI Taxonomy" id="419665"/>
    <lineage>
        <taxon>Archaea</taxon>
        <taxon>Methanobacteriati</taxon>
        <taxon>Methanobacteriota</taxon>
        <taxon>Methanomada group</taxon>
        <taxon>Methanococci</taxon>
        <taxon>Methanococcales</taxon>
        <taxon>Methanococcaceae</taxon>
        <taxon>Methanococcus</taxon>
    </lineage>
</organism>
<evidence type="ECO:0000313" key="1">
    <source>
        <dbReference type="EMBL" id="ABR56662.1"/>
    </source>
</evidence>